<dbReference type="InterPro" id="IPR004518">
    <property type="entry name" value="MazG-like_dom"/>
</dbReference>
<dbReference type="KEGG" id="vg:77946425"/>
<protein>
    <submittedName>
        <fullName evidence="2">Pyrophosphatase</fullName>
    </submittedName>
</protein>
<dbReference type="Pfam" id="PF03819">
    <property type="entry name" value="MazG"/>
    <property type="match status" value="1"/>
</dbReference>
<dbReference type="GeneID" id="77946425"/>
<dbReference type="InterPro" id="IPR011379">
    <property type="entry name" value="MazG-related_GP37"/>
</dbReference>
<evidence type="ECO:0000313" key="3">
    <source>
        <dbReference type="Proteomes" id="UP000664915"/>
    </source>
</evidence>
<accession>A0A879R419</accession>
<organism evidence="2 3">
    <name type="scientific">Synechococcus phage S-SRM01</name>
    <dbReference type="NCBI Taxonomy" id="2781608"/>
    <lineage>
        <taxon>Viruses</taxon>
        <taxon>Duplodnaviria</taxon>
        <taxon>Heunggongvirae</taxon>
        <taxon>Uroviricota</taxon>
        <taxon>Caudoviricetes</taxon>
        <taxon>Pantevenvirales</taxon>
        <taxon>Kyanoviridae</taxon>
        <taxon>Serangoonvirus</taxon>
        <taxon>Serangoonvirus essarone</taxon>
    </lineage>
</organism>
<feature type="domain" description="NTP pyrophosphohydrolase MazG-like" evidence="1">
    <location>
        <begin position="55"/>
        <end position="121"/>
    </location>
</feature>
<evidence type="ECO:0000259" key="1">
    <source>
        <dbReference type="Pfam" id="PF03819"/>
    </source>
</evidence>
<dbReference type="EMBL" id="MW015081">
    <property type="protein sequence ID" value="QPX48220.1"/>
    <property type="molecule type" value="Genomic_DNA"/>
</dbReference>
<dbReference type="RefSeq" id="YP_010670230.1">
    <property type="nucleotide sequence ID" value="NC_070963.1"/>
</dbReference>
<dbReference type="Gene3D" id="1.10.287.1080">
    <property type="entry name" value="MazG-like"/>
    <property type="match status" value="1"/>
</dbReference>
<dbReference type="PIRSF" id="PIRSF006639">
    <property type="entry name" value="UCP006639_pph"/>
    <property type="match status" value="1"/>
</dbReference>
<keyword evidence="3" id="KW-1185">Reference proteome</keyword>
<dbReference type="Proteomes" id="UP000664915">
    <property type="component" value="Segment"/>
</dbReference>
<sequence length="137" mass="15575">METKHVNFDKYAEFVDVVTSDASKDFLALSDRLVQLDEKGANIERLLTAGVGINAEGGEFLEIIKKMIFQGKPYNEDNREHLIIELGDIMWYVAQACLALEITLDDVVARNVQKLLKRYPEGAFDVYFSENRAADDR</sequence>
<dbReference type="SUPFAM" id="SSF101386">
    <property type="entry name" value="all-alpha NTP pyrophosphatases"/>
    <property type="match status" value="1"/>
</dbReference>
<name>A0A879R419_9CAUD</name>
<dbReference type="CDD" id="cd11541">
    <property type="entry name" value="NTP-PPase_u4"/>
    <property type="match status" value="1"/>
</dbReference>
<reference evidence="2" key="1">
    <citation type="submission" date="2020-09" db="EMBL/GenBank/DDBJ databases">
        <authorList>
            <person name="Zhang D."/>
            <person name="Hatherill J.R."/>
            <person name="Ramirez J.F."/>
            <person name="Edinger B."/>
            <person name="Balarin R."/>
            <person name="Sullivan A."/>
            <person name="Humpal K.M."/>
            <person name="Guseva A."/>
            <person name="Butela K.A."/>
            <person name="Garlena R.A."/>
            <person name="Russell D.A."/>
            <person name="Pope W.H."/>
            <person name="Jacobs-Sera D."/>
            <person name="Hatfull G.F."/>
        </authorList>
    </citation>
    <scope>NUCLEOTIDE SEQUENCE</scope>
</reference>
<evidence type="ECO:0000313" key="2">
    <source>
        <dbReference type="EMBL" id="QPX48220.1"/>
    </source>
</evidence>
<proteinExistence type="predicted"/>